<dbReference type="SMART" id="SM00443">
    <property type="entry name" value="G_patch"/>
    <property type="match status" value="1"/>
</dbReference>
<name>A0A1Q3AAC3_ZYGRO</name>
<dbReference type="Proteomes" id="UP000187013">
    <property type="component" value="Unassembled WGS sequence"/>
</dbReference>
<organism evidence="3 4">
    <name type="scientific">Zygosaccharomyces rouxii</name>
    <dbReference type="NCBI Taxonomy" id="4956"/>
    <lineage>
        <taxon>Eukaryota</taxon>
        <taxon>Fungi</taxon>
        <taxon>Dikarya</taxon>
        <taxon>Ascomycota</taxon>
        <taxon>Saccharomycotina</taxon>
        <taxon>Saccharomycetes</taxon>
        <taxon>Saccharomycetales</taxon>
        <taxon>Saccharomycetaceae</taxon>
        <taxon>Zygosaccharomyces</taxon>
    </lineage>
</organism>
<proteinExistence type="predicted"/>
<comment type="caution">
    <text evidence="3">The sequence shown here is derived from an EMBL/GenBank/DDBJ whole genome shotgun (WGS) entry which is preliminary data.</text>
</comment>
<reference evidence="3 4" key="1">
    <citation type="submission" date="2016-08" db="EMBL/GenBank/DDBJ databases">
        <title>Draft genome sequence of allopolyploid Zygosaccharomyces rouxii.</title>
        <authorList>
            <person name="Watanabe J."/>
            <person name="Uehara K."/>
            <person name="Mogi Y."/>
            <person name="Tsukioka Y."/>
        </authorList>
    </citation>
    <scope>NUCLEOTIDE SEQUENCE [LARGE SCALE GENOMIC DNA]</scope>
    <source>
        <strain evidence="3 4">NBRC 110957</strain>
    </source>
</reference>
<sequence length="651" mass="75461">MAATYDEDLIKRRRLESGDAAIQDDSDENGPNDNLTKKYGIGARLLLKMGYKKGQGLGRDGSGIAEPIEPEKRPVANAGLGSMSAAINDEEESESDVSSSDDDMTQSLHTKGHNTVDFQKTSITFPSEVVSQLEELAKSLQIRCNINLPVNINQIDEVSRNELKKLGDELLDVQEQLDAVERRIPLVEPELSAMEKKEEQLKNMANCEPDAFATKANLILHDFDEDLVDILFADLLHSTFKNFWSDWDPLDGSNVVLKQLQPFISELESHIELSDINYNRTQTVIYHNIIEKLIPFWQGFDLTKDKINLIIHLVLDYQSIFKLMNCEKYLFEKYISVKLIKALEKWDISGNDDELPPSVWYFDLSFLILYETLQKLEEIIESKLYAYCDKWHHRGSPVIRKSDLLVIQELLGEEKFVDIIRTNFLPKFINQLWDKYFDPVLELEDPSLDDGSFYYYQKLHEYRLFFNANDFKTLVSAAFNELNKILYQWLLYADDQDLVGARWWFNSFINKMFAQDDPIEVELNEIRRSLRFFQDSNALINPIHNDRLDLREELNLEGHSNKYNVQNIPLTKVIPTFKDVLEDYCEQNGFVLEKTNYYAQLPQFSKQDVLVPIFKVHTGSRIHNVALKDDILWVEKGKGSFVPAYLYELVP</sequence>
<dbReference type="GO" id="GO:0003676">
    <property type="term" value="F:nucleic acid binding"/>
    <property type="evidence" value="ECO:0007669"/>
    <property type="project" value="InterPro"/>
</dbReference>
<accession>A0A1Q3AAC3</accession>
<dbReference type="InterPro" id="IPR045211">
    <property type="entry name" value="TFP11/STIP/Ntr1"/>
</dbReference>
<dbReference type="PANTHER" id="PTHR23329">
    <property type="entry name" value="TUFTELIN-INTERACTING PROTEIN 11-RELATED"/>
    <property type="match status" value="1"/>
</dbReference>
<protein>
    <recommendedName>
        <fullName evidence="2">G-patch domain-containing protein</fullName>
    </recommendedName>
</protein>
<dbReference type="OrthoDB" id="4822at2759"/>
<dbReference type="AlphaFoldDB" id="A0A1Q3AAC3"/>
<dbReference type="EMBL" id="BDGX01000033">
    <property type="protein sequence ID" value="GAV52588.1"/>
    <property type="molecule type" value="Genomic_DNA"/>
</dbReference>
<feature type="compositionally biased region" description="Acidic residues" evidence="1">
    <location>
        <begin position="88"/>
        <end position="104"/>
    </location>
</feature>
<evidence type="ECO:0000259" key="2">
    <source>
        <dbReference type="PROSITE" id="PS50174"/>
    </source>
</evidence>
<dbReference type="PROSITE" id="PS50174">
    <property type="entry name" value="G_PATCH"/>
    <property type="match status" value="1"/>
</dbReference>
<evidence type="ECO:0000313" key="3">
    <source>
        <dbReference type="EMBL" id="GAV52588.1"/>
    </source>
</evidence>
<feature type="region of interest" description="Disordered" evidence="1">
    <location>
        <begin position="1"/>
        <end position="37"/>
    </location>
</feature>
<dbReference type="InterPro" id="IPR000467">
    <property type="entry name" value="G_patch_dom"/>
</dbReference>
<feature type="region of interest" description="Disordered" evidence="1">
    <location>
        <begin position="88"/>
        <end position="113"/>
    </location>
</feature>
<evidence type="ECO:0000256" key="1">
    <source>
        <dbReference type="SAM" id="MobiDB-lite"/>
    </source>
</evidence>
<evidence type="ECO:0000313" key="4">
    <source>
        <dbReference type="Proteomes" id="UP000187013"/>
    </source>
</evidence>
<dbReference type="GO" id="GO:0000390">
    <property type="term" value="P:spliceosomal complex disassembly"/>
    <property type="evidence" value="ECO:0007669"/>
    <property type="project" value="InterPro"/>
</dbReference>
<dbReference type="PANTHER" id="PTHR23329:SF1">
    <property type="entry name" value="TUFTELIN-INTERACTING PROTEIN 11"/>
    <property type="match status" value="1"/>
</dbReference>
<feature type="domain" description="G-patch" evidence="2">
    <location>
        <begin position="38"/>
        <end position="85"/>
    </location>
</feature>
<gene>
    <name evidence="3" type="ORF">ZYGR_0AG05790</name>
</gene>
<dbReference type="Pfam" id="PF01585">
    <property type="entry name" value="G-patch"/>
    <property type="match status" value="1"/>
</dbReference>
<dbReference type="GO" id="GO:0071008">
    <property type="term" value="C:U2-type post-mRNA release spliceosomal complex"/>
    <property type="evidence" value="ECO:0007669"/>
    <property type="project" value="TreeGrafter"/>
</dbReference>